<reference evidence="1 2" key="1">
    <citation type="submission" date="2015-07" db="EMBL/GenBank/DDBJ databases">
        <authorList>
            <consortium name="Pathogen Informatics"/>
        </authorList>
    </citation>
    <scope>NUCLEOTIDE SEQUENCE [LARGE SCALE GENOMIC DNA]</scope>
    <source>
        <strain evidence="1 2">A316</strain>
    </source>
</reference>
<evidence type="ECO:0000313" key="1">
    <source>
        <dbReference type="EMBL" id="CSB95175.1"/>
    </source>
</evidence>
<protein>
    <submittedName>
        <fullName evidence="1">Uncharacterized protein</fullName>
    </submittedName>
</protein>
<dbReference type="Proteomes" id="UP000041770">
    <property type="component" value="Unassembled WGS sequence"/>
</dbReference>
<organism evidence="1 2">
    <name type="scientific">Vibrio cholerae</name>
    <dbReference type="NCBI Taxonomy" id="666"/>
    <lineage>
        <taxon>Bacteria</taxon>
        <taxon>Pseudomonadati</taxon>
        <taxon>Pseudomonadota</taxon>
        <taxon>Gammaproteobacteria</taxon>
        <taxon>Vibrionales</taxon>
        <taxon>Vibrionaceae</taxon>
        <taxon>Vibrio</taxon>
    </lineage>
</organism>
<dbReference type="EMBL" id="CWQY01000001">
    <property type="protein sequence ID" value="CSB95175.1"/>
    <property type="molecule type" value="Genomic_DNA"/>
</dbReference>
<accession>A0A655WRL9</accession>
<sequence>MEVFARQQTIHLLAVSHAADLKTLLGQVTLKQRTQARIIIYH</sequence>
<proteinExistence type="predicted"/>
<dbReference type="AlphaFoldDB" id="A0A655WRL9"/>
<gene>
    <name evidence="1" type="ORF">ERS013200_00137</name>
</gene>
<name>A0A655WRL9_VIBCL</name>
<evidence type="ECO:0000313" key="2">
    <source>
        <dbReference type="Proteomes" id="UP000041770"/>
    </source>
</evidence>